<keyword evidence="8" id="KW-0067">ATP-binding</keyword>
<evidence type="ECO:0000256" key="5">
    <source>
        <dbReference type="ARBA" id="ARBA00023204"/>
    </source>
</evidence>
<dbReference type="CDD" id="cd14332">
    <property type="entry name" value="UBA_RuvA_C"/>
    <property type="match status" value="1"/>
</dbReference>
<dbReference type="GO" id="GO:0005524">
    <property type="term" value="F:ATP binding"/>
    <property type="evidence" value="ECO:0007669"/>
    <property type="project" value="InterPro"/>
</dbReference>
<evidence type="ECO:0000256" key="4">
    <source>
        <dbReference type="ARBA" id="ARBA00023172"/>
    </source>
</evidence>
<dbReference type="SUPFAM" id="SSF47781">
    <property type="entry name" value="RuvA domain 2-like"/>
    <property type="match status" value="1"/>
</dbReference>
<dbReference type="SUPFAM" id="SSF46929">
    <property type="entry name" value="DNA helicase RuvA subunit, C-terminal domain"/>
    <property type="match status" value="1"/>
</dbReference>
<dbReference type="Gene3D" id="2.40.50.140">
    <property type="entry name" value="Nucleic acid-binding proteins"/>
    <property type="match status" value="1"/>
</dbReference>
<dbReference type="OrthoDB" id="5293449at2"/>
<dbReference type="GO" id="GO:0009379">
    <property type="term" value="C:Holliday junction helicase complex"/>
    <property type="evidence" value="ECO:0007669"/>
    <property type="project" value="InterPro"/>
</dbReference>
<dbReference type="AlphaFoldDB" id="A0A380MX94"/>
<protein>
    <recommendedName>
        <fullName evidence="6">Holliday junction branch migration complex subunit RuvA</fullName>
    </recommendedName>
</protein>
<comment type="caution">
    <text evidence="6">Lacks conserved residue(s) required for the propagation of feature annotation.</text>
</comment>
<keyword evidence="1 6" id="KW-0963">Cytoplasm</keyword>
<dbReference type="Pfam" id="PF07499">
    <property type="entry name" value="RuvA_C"/>
    <property type="match status" value="1"/>
</dbReference>
<evidence type="ECO:0000313" key="8">
    <source>
        <dbReference type="EMBL" id="SUO96898.1"/>
    </source>
</evidence>
<dbReference type="NCBIfam" id="TIGR00084">
    <property type="entry name" value="ruvA"/>
    <property type="match status" value="1"/>
</dbReference>
<name>A0A380MX94_9GAMM</name>
<dbReference type="GO" id="GO:0009378">
    <property type="term" value="F:four-way junction helicase activity"/>
    <property type="evidence" value="ECO:0007669"/>
    <property type="project" value="InterPro"/>
</dbReference>
<dbReference type="InterPro" id="IPR003583">
    <property type="entry name" value="Hlx-hairpin-Hlx_DNA-bd_motif"/>
</dbReference>
<dbReference type="RefSeq" id="WP_115218469.1">
    <property type="nucleotide sequence ID" value="NZ_UHIA01000004.1"/>
</dbReference>
<evidence type="ECO:0000256" key="3">
    <source>
        <dbReference type="ARBA" id="ARBA00023125"/>
    </source>
</evidence>
<dbReference type="Pfam" id="PF14520">
    <property type="entry name" value="HHH_5"/>
    <property type="match status" value="1"/>
</dbReference>
<keyword evidence="8" id="KW-0378">Hydrolase</keyword>
<dbReference type="InterPro" id="IPR036267">
    <property type="entry name" value="RuvA_C_sf"/>
</dbReference>
<keyword evidence="4 6" id="KW-0233">DNA recombination</keyword>
<comment type="domain">
    <text evidence="6">Has three domains with a flexible linker between the domains II and III and assumes an 'L' shape. Domain III is highly mobile and contacts RuvB.</text>
</comment>
<dbReference type="InterPro" id="IPR000085">
    <property type="entry name" value="RuvA"/>
</dbReference>
<dbReference type="Gene3D" id="1.10.8.10">
    <property type="entry name" value="DNA helicase RuvA subunit, C-terminal domain"/>
    <property type="match status" value="1"/>
</dbReference>
<feature type="region of interest" description="Domain III" evidence="6">
    <location>
        <begin position="145"/>
        <end position="204"/>
    </location>
</feature>
<dbReference type="HAMAP" id="MF_00031">
    <property type="entry name" value="DNA_HJ_migration_RuvA"/>
    <property type="match status" value="1"/>
</dbReference>
<keyword evidence="8" id="KW-0347">Helicase</keyword>
<dbReference type="InterPro" id="IPR011114">
    <property type="entry name" value="RuvA_C"/>
</dbReference>
<keyword evidence="3 6" id="KW-0238">DNA-binding</keyword>
<keyword evidence="5 6" id="KW-0234">DNA repair</keyword>
<proteinExistence type="inferred from homology"/>
<dbReference type="InterPro" id="IPR012340">
    <property type="entry name" value="NA-bd_OB-fold"/>
</dbReference>
<gene>
    <name evidence="6 8" type="primary">ruvA</name>
    <name evidence="8" type="ORF">NCTC10717_01235</name>
</gene>
<keyword evidence="9" id="KW-1185">Reference proteome</keyword>
<comment type="similarity">
    <text evidence="6">Belongs to the RuvA family.</text>
</comment>
<evidence type="ECO:0000256" key="6">
    <source>
        <dbReference type="HAMAP-Rule" id="MF_00031"/>
    </source>
</evidence>
<dbReference type="InterPro" id="IPR010994">
    <property type="entry name" value="RuvA_2-like"/>
</dbReference>
<dbReference type="Proteomes" id="UP000254575">
    <property type="component" value="Unassembled WGS sequence"/>
</dbReference>
<dbReference type="Gene3D" id="1.10.150.20">
    <property type="entry name" value="5' to 3' exonuclease, C-terminal subdomain"/>
    <property type="match status" value="1"/>
</dbReference>
<keyword evidence="8" id="KW-0547">Nucleotide-binding</keyword>
<comment type="function">
    <text evidence="6">The RuvA-RuvB-RuvC complex processes Holliday junction (HJ) DNA during genetic recombination and DNA repair, while the RuvA-RuvB complex plays an important role in the rescue of blocked DNA replication forks via replication fork reversal (RFR). RuvA specifically binds to HJ cruciform DNA, conferring on it an open structure. The RuvB hexamer acts as an ATP-dependent pump, pulling dsDNA into and through the RuvAB complex. HJ branch migration allows RuvC to scan DNA until it finds its consensus sequence, where it cleaves and resolves the cruciform DNA.</text>
</comment>
<dbReference type="GO" id="GO:0006281">
    <property type="term" value="P:DNA repair"/>
    <property type="evidence" value="ECO:0007669"/>
    <property type="project" value="UniProtKB-UniRule"/>
</dbReference>
<feature type="domain" description="Helix-hairpin-helix DNA-binding motif class 1" evidence="7">
    <location>
        <begin position="72"/>
        <end position="91"/>
    </location>
</feature>
<reference evidence="8 9" key="1">
    <citation type="submission" date="2018-06" db="EMBL/GenBank/DDBJ databases">
        <authorList>
            <consortium name="Pathogen Informatics"/>
            <person name="Doyle S."/>
        </authorList>
    </citation>
    <scope>NUCLEOTIDE SEQUENCE [LARGE SCALE GENOMIC DNA]</scope>
    <source>
        <strain evidence="8 9">NCTC10717</strain>
    </source>
</reference>
<dbReference type="GO" id="GO:0006310">
    <property type="term" value="P:DNA recombination"/>
    <property type="evidence" value="ECO:0007669"/>
    <property type="project" value="UniProtKB-UniRule"/>
</dbReference>
<feature type="domain" description="Helix-hairpin-helix DNA-binding motif class 1" evidence="7">
    <location>
        <begin position="107"/>
        <end position="126"/>
    </location>
</feature>
<keyword evidence="2 6" id="KW-0227">DNA damage</keyword>
<dbReference type="Pfam" id="PF01330">
    <property type="entry name" value="RuvA_N"/>
    <property type="match status" value="1"/>
</dbReference>
<organism evidence="8 9">
    <name type="scientific">Suttonella indologenes</name>
    <dbReference type="NCBI Taxonomy" id="13276"/>
    <lineage>
        <taxon>Bacteria</taxon>
        <taxon>Pseudomonadati</taxon>
        <taxon>Pseudomonadota</taxon>
        <taxon>Gammaproteobacteria</taxon>
        <taxon>Cardiobacteriales</taxon>
        <taxon>Cardiobacteriaceae</taxon>
        <taxon>Suttonella</taxon>
    </lineage>
</organism>
<comment type="subunit">
    <text evidence="6">Homotetramer. Forms an RuvA(8)-RuvB(12)-Holliday junction (HJ) complex. HJ DNA is sandwiched between 2 RuvA tetramers; dsDNA enters through RuvA and exits via RuvB. An RuvB hexamer assembles on each DNA strand where it exits the tetramer. Each RuvB hexamer is contacted by two RuvA subunits (via domain III) on 2 adjacent RuvB subunits; this complex drives branch migration. In the full resolvosome a probable DNA-RuvA(4)-RuvB(12)-RuvC(2) complex forms which resolves the HJ.</text>
</comment>
<dbReference type="SUPFAM" id="SSF50249">
    <property type="entry name" value="Nucleic acid-binding proteins"/>
    <property type="match status" value="1"/>
</dbReference>
<dbReference type="GO" id="GO:0005737">
    <property type="term" value="C:cytoplasm"/>
    <property type="evidence" value="ECO:0007669"/>
    <property type="project" value="UniProtKB-SubCell"/>
</dbReference>
<dbReference type="EMBL" id="UHIA01000004">
    <property type="protein sequence ID" value="SUO96898.1"/>
    <property type="molecule type" value="Genomic_DNA"/>
</dbReference>
<dbReference type="GO" id="GO:0048476">
    <property type="term" value="C:Holliday junction resolvase complex"/>
    <property type="evidence" value="ECO:0007669"/>
    <property type="project" value="UniProtKB-UniRule"/>
</dbReference>
<evidence type="ECO:0000259" key="7">
    <source>
        <dbReference type="SMART" id="SM00278"/>
    </source>
</evidence>
<accession>A0A380MX94</accession>
<dbReference type="GO" id="GO:0016787">
    <property type="term" value="F:hydrolase activity"/>
    <property type="evidence" value="ECO:0007669"/>
    <property type="project" value="UniProtKB-KW"/>
</dbReference>
<evidence type="ECO:0000256" key="2">
    <source>
        <dbReference type="ARBA" id="ARBA00022763"/>
    </source>
</evidence>
<evidence type="ECO:0000313" key="9">
    <source>
        <dbReference type="Proteomes" id="UP000254575"/>
    </source>
</evidence>
<sequence length="204" mass="21796">MIGWLQGLVLHKQGNQVIMNVNGVGYEIAVPISILEQLPQGQAAELFIHHAQREDGQYLYGFASIAQRQLFRELIRISGIGPKLGLLVLSSFSVENFIAIVRENNSNALLKLSGVGKKTAERLLIELKDRVGGSSVFTSMAGAADTPLPIGVTAAQEAVEALMALELKPADAVKLVESALKQSPDADTAALIKSALQLKLQSGK</sequence>
<comment type="subcellular location">
    <subcellularLocation>
        <location evidence="6">Cytoplasm</location>
    </subcellularLocation>
</comment>
<dbReference type="GO" id="GO:0000400">
    <property type="term" value="F:four-way junction DNA binding"/>
    <property type="evidence" value="ECO:0007669"/>
    <property type="project" value="UniProtKB-UniRule"/>
</dbReference>
<evidence type="ECO:0000256" key="1">
    <source>
        <dbReference type="ARBA" id="ARBA00022490"/>
    </source>
</evidence>
<dbReference type="InterPro" id="IPR013849">
    <property type="entry name" value="DNA_helicase_Holl-junc_RuvA_I"/>
</dbReference>
<dbReference type="SMART" id="SM00278">
    <property type="entry name" value="HhH1"/>
    <property type="match status" value="2"/>
</dbReference>